<name>A0A4U0YWB5_9RHOB</name>
<gene>
    <name evidence="3" type="ORF">FAZ78_13395</name>
</gene>
<accession>A0A4U0YWB5</accession>
<reference evidence="3 4" key="1">
    <citation type="submission" date="2019-04" db="EMBL/GenBank/DDBJ databases">
        <title>Crypto-aerobic microbial life in anoxic (sulfidic) marine sediments.</title>
        <authorList>
            <person name="Bhattacharya S."/>
            <person name="Roy C."/>
            <person name="Mondal N."/>
            <person name="Sarkar J."/>
            <person name="Mandal S."/>
            <person name="Rameez M.J."/>
            <person name="Ghosh W."/>
        </authorList>
    </citation>
    <scope>NUCLEOTIDE SEQUENCE [LARGE SCALE GENOMIC DNA]</scope>
    <source>
        <strain evidence="3 4">SBBC</strain>
    </source>
</reference>
<feature type="compositionally biased region" description="Polar residues" evidence="1">
    <location>
        <begin position="17"/>
        <end position="29"/>
    </location>
</feature>
<organism evidence="3 4">
    <name type="scientific">Cereibacter changlensis</name>
    <dbReference type="NCBI Taxonomy" id="402884"/>
    <lineage>
        <taxon>Bacteria</taxon>
        <taxon>Pseudomonadati</taxon>
        <taxon>Pseudomonadota</taxon>
        <taxon>Alphaproteobacteria</taxon>
        <taxon>Rhodobacterales</taxon>
        <taxon>Paracoccaceae</taxon>
        <taxon>Cereibacter</taxon>
    </lineage>
</organism>
<dbReference type="Pfam" id="PF06048">
    <property type="entry name" value="DUF927"/>
    <property type="match status" value="1"/>
</dbReference>
<feature type="region of interest" description="Disordered" evidence="1">
    <location>
        <begin position="1"/>
        <end position="67"/>
    </location>
</feature>
<dbReference type="EMBL" id="SWAU01000124">
    <property type="protein sequence ID" value="TKA96085.1"/>
    <property type="molecule type" value="Genomic_DNA"/>
</dbReference>
<comment type="caution">
    <text evidence="3">The sequence shown here is derived from an EMBL/GenBank/DDBJ whole genome shotgun (WGS) entry which is preliminary data.</text>
</comment>
<evidence type="ECO:0000313" key="3">
    <source>
        <dbReference type="EMBL" id="TKA96085.1"/>
    </source>
</evidence>
<evidence type="ECO:0000313" key="4">
    <source>
        <dbReference type="Proteomes" id="UP000306340"/>
    </source>
</evidence>
<protein>
    <submittedName>
        <fullName evidence="3">DUF927 domain-containing protein</fullName>
    </submittedName>
</protein>
<dbReference type="InterPro" id="IPR009270">
    <property type="entry name" value="DUF927"/>
</dbReference>
<dbReference type="AlphaFoldDB" id="A0A4U0YWB5"/>
<evidence type="ECO:0000256" key="1">
    <source>
        <dbReference type="SAM" id="MobiDB-lite"/>
    </source>
</evidence>
<sequence length="645" mass="70762">MTMPVCTRSGLPRRPRSNSPTCPTVQPESLSEKGASTMKHTATHPSEFRGRANAAPEVGTAPGERVRDGQGLDVEAFLHRVAGALSEGYQLDANSRAIYTDQGEPICGPIQVSCLARRPDQSGWSAEVRILDRDDCPHVLFVEMAEIHGSGAALYNRLISLGLQCFSGKTGIMSLLKSWRHAPRAWRSDEAGWFDLPDAPPAFLRANGVLIAPASDAPLVVHARPDPKTCRKAGSLYGWRNEVACLAFGNPSMIFAICCALAGPILRLSGFRFAGFNFHGNSTVGKSLLLELALSCSDHPNGVRPWTSVAQEKPGAVPKSTEGLLVLDALPRDPGKPLLDRLQSMADDLRQDSARGLADLQLGDPSQIILSTSELATETVLQRKRRSLPEALSTRLADIPAGSWRHGLVEDLNGHSDAGEFARALSAAMTRHHGQLFPAFLQILVNRYDAIAKEIRKRHHAETERLLSRLAPRPGENMAAVRRMIERFAFVAAAGEEASALELLPWPRGTAAQAVTEVVTIWSRAPRHAPEQRPDLVTAFAAWLDQRQDRLVDFMPADLILTEQDPATDGRIGWKDKRFYYLLPHILEQELGSCRDTITMLSARGILKPGGEQRLLQCKMPASLLIRRPRLYRIDQGALQEAGRR</sequence>
<proteinExistence type="predicted"/>
<dbReference type="Proteomes" id="UP000306340">
    <property type="component" value="Unassembled WGS sequence"/>
</dbReference>
<feature type="domain" description="DUF927" evidence="2">
    <location>
        <begin position="104"/>
        <end position="328"/>
    </location>
</feature>
<evidence type="ECO:0000259" key="2">
    <source>
        <dbReference type="Pfam" id="PF06048"/>
    </source>
</evidence>